<name>A0A3N7HUM8_9BURK</name>
<dbReference type="RefSeq" id="WP_124539923.1">
    <property type="nucleotide sequence ID" value="NZ_QUSW01000002.1"/>
</dbReference>
<dbReference type="Gene3D" id="3.40.30.10">
    <property type="entry name" value="Glutaredoxin"/>
    <property type="match status" value="1"/>
</dbReference>
<dbReference type="AlphaFoldDB" id="A0A3N7HUM8"/>
<dbReference type="OrthoDB" id="8991911at2"/>
<gene>
    <name evidence="2" type="ORF">DZC73_09170</name>
</gene>
<dbReference type="Proteomes" id="UP000267464">
    <property type="component" value="Unassembled WGS sequence"/>
</dbReference>
<reference evidence="2 3" key="1">
    <citation type="submission" date="2018-08" db="EMBL/GenBank/DDBJ databases">
        <authorList>
            <person name="Khan S.A."/>
            <person name="Jeon C.O."/>
            <person name="Chun B.H."/>
            <person name="Jeong S.E."/>
        </authorList>
    </citation>
    <scope>NUCLEOTIDE SEQUENCE [LARGE SCALE GENOMIC DNA]</scope>
    <source>
        <strain evidence="2 3">S-16</strain>
    </source>
</reference>
<evidence type="ECO:0000313" key="2">
    <source>
        <dbReference type="EMBL" id="RQP25016.1"/>
    </source>
</evidence>
<protein>
    <submittedName>
        <fullName evidence="2">Glutaredoxin family protein</fullName>
    </submittedName>
</protein>
<evidence type="ECO:0000259" key="1">
    <source>
        <dbReference type="Pfam" id="PF00462"/>
    </source>
</evidence>
<proteinExistence type="predicted"/>
<organism evidence="2 3">
    <name type="scientific">Piscinibacter terrae</name>
    <dbReference type="NCBI Taxonomy" id="2496871"/>
    <lineage>
        <taxon>Bacteria</taxon>
        <taxon>Pseudomonadati</taxon>
        <taxon>Pseudomonadota</taxon>
        <taxon>Betaproteobacteria</taxon>
        <taxon>Burkholderiales</taxon>
        <taxon>Sphaerotilaceae</taxon>
        <taxon>Piscinibacter</taxon>
    </lineage>
</organism>
<dbReference type="EMBL" id="QUSW01000002">
    <property type="protein sequence ID" value="RQP25016.1"/>
    <property type="molecule type" value="Genomic_DNA"/>
</dbReference>
<comment type="caution">
    <text evidence="2">The sequence shown here is derived from an EMBL/GenBank/DDBJ whole genome shotgun (WGS) entry which is preliminary data.</text>
</comment>
<dbReference type="PROSITE" id="PS51354">
    <property type="entry name" value="GLUTAREDOXIN_2"/>
    <property type="match status" value="1"/>
</dbReference>
<feature type="domain" description="Glutaredoxin" evidence="1">
    <location>
        <begin position="46"/>
        <end position="102"/>
    </location>
</feature>
<sequence length="119" mass="12974">MKLPLRRLAPLALLVGAVWAGTAMLESFGGERIGREMAGKAQSGDIVMLSSVTCVYCKEARAYFKAHQVPFGECFIEKDAACEAAYRALQAPGTPVLVVKGERQVGFNAERVMQRLRRG</sequence>
<dbReference type="CDD" id="cd02976">
    <property type="entry name" value="NrdH"/>
    <property type="match status" value="1"/>
</dbReference>
<dbReference type="SUPFAM" id="SSF52833">
    <property type="entry name" value="Thioredoxin-like"/>
    <property type="match status" value="1"/>
</dbReference>
<dbReference type="InterPro" id="IPR002109">
    <property type="entry name" value="Glutaredoxin"/>
</dbReference>
<evidence type="ECO:0000313" key="3">
    <source>
        <dbReference type="Proteomes" id="UP000267464"/>
    </source>
</evidence>
<reference evidence="2 3" key="2">
    <citation type="submission" date="2018-12" db="EMBL/GenBank/DDBJ databases">
        <title>Rhizobacter gummiphilus sp. nov., a rubber-degrading bacterium isolated from the soil of a botanical garden in Japan.</title>
        <authorList>
            <person name="Shunsuke S.S."/>
        </authorList>
    </citation>
    <scope>NUCLEOTIDE SEQUENCE [LARGE SCALE GENOMIC DNA]</scope>
    <source>
        <strain evidence="2 3">S-16</strain>
    </source>
</reference>
<dbReference type="InterPro" id="IPR036249">
    <property type="entry name" value="Thioredoxin-like_sf"/>
</dbReference>
<dbReference type="Pfam" id="PF00462">
    <property type="entry name" value="Glutaredoxin"/>
    <property type="match status" value="1"/>
</dbReference>
<accession>A0A3N7HUM8</accession>
<keyword evidence="3" id="KW-1185">Reference proteome</keyword>